<comment type="caution">
    <text evidence="1">The sequence shown here is derived from an EMBL/GenBank/DDBJ whole genome shotgun (WGS) entry which is preliminary data.</text>
</comment>
<evidence type="ECO:0000313" key="1">
    <source>
        <dbReference type="EMBL" id="KAK2606216.1"/>
    </source>
</evidence>
<dbReference type="EMBL" id="JASWJB010000044">
    <property type="protein sequence ID" value="KAK2606216.1"/>
    <property type="molecule type" value="Genomic_DNA"/>
</dbReference>
<keyword evidence="2" id="KW-1185">Reference proteome</keyword>
<sequence length="111" mass="12184">MWTEPTSLTSGERDHVGTRVVDRGPLKIAQGRAQAMMRESVAGSMDKGLTADVKRTSNTVMPNFYTAPIGTRVEEDGFNMGLSAVITDDTGIFVQQTMCSPRSYPRNTARR</sequence>
<organism evidence="1 2">
    <name type="scientific">Conoideocrella luteorostrata</name>
    <dbReference type="NCBI Taxonomy" id="1105319"/>
    <lineage>
        <taxon>Eukaryota</taxon>
        <taxon>Fungi</taxon>
        <taxon>Dikarya</taxon>
        <taxon>Ascomycota</taxon>
        <taxon>Pezizomycotina</taxon>
        <taxon>Sordariomycetes</taxon>
        <taxon>Hypocreomycetidae</taxon>
        <taxon>Hypocreales</taxon>
        <taxon>Clavicipitaceae</taxon>
        <taxon>Conoideocrella</taxon>
    </lineage>
</organism>
<dbReference type="AlphaFoldDB" id="A0AAJ0G2A9"/>
<evidence type="ECO:0000313" key="2">
    <source>
        <dbReference type="Proteomes" id="UP001251528"/>
    </source>
</evidence>
<proteinExistence type="predicted"/>
<protein>
    <submittedName>
        <fullName evidence="1">Uncharacterized protein</fullName>
    </submittedName>
</protein>
<dbReference type="Proteomes" id="UP001251528">
    <property type="component" value="Unassembled WGS sequence"/>
</dbReference>
<reference evidence="1" key="1">
    <citation type="submission" date="2023-06" db="EMBL/GenBank/DDBJ databases">
        <title>Conoideocrella luteorostrata (Hypocreales: Clavicipitaceae), a potential biocontrol fungus for elongate hemlock scale in United States Christmas tree production areas.</title>
        <authorList>
            <person name="Barrett H."/>
            <person name="Lovett B."/>
            <person name="Macias A.M."/>
            <person name="Stajich J.E."/>
            <person name="Kasson M.T."/>
        </authorList>
    </citation>
    <scope>NUCLEOTIDE SEQUENCE</scope>
    <source>
        <strain evidence="1">ARSEF 14590</strain>
    </source>
</reference>
<gene>
    <name evidence="1" type="ORF">QQS21_003387</name>
</gene>
<name>A0AAJ0G2A9_9HYPO</name>
<accession>A0AAJ0G2A9</accession>